<keyword evidence="3" id="KW-1185">Reference proteome</keyword>
<evidence type="ECO:0000313" key="2">
    <source>
        <dbReference type="EMBL" id="GHJ33585.1"/>
    </source>
</evidence>
<gene>
    <name evidence="2" type="ORF">TPA0910_80180</name>
</gene>
<name>A0ABQ3UDA5_STRHY</name>
<organism evidence="2 3">
    <name type="scientific">Streptomyces hygroscopicus</name>
    <dbReference type="NCBI Taxonomy" id="1912"/>
    <lineage>
        <taxon>Bacteria</taxon>
        <taxon>Bacillati</taxon>
        <taxon>Actinomycetota</taxon>
        <taxon>Actinomycetes</taxon>
        <taxon>Kitasatosporales</taxon>
        <taxon>Streptomycetaceae</taxon>
        <taxon>Streptomyces</taxon>
        <taxon>Streptomyces violaceusniger group</taxon>
    </lineage>
</organism>
<feature type="region of interest" description="Disordered" evidence="1">
    <location>
        <begin position="64"/>
        <end position="108"/>
    </location>
</feature>
<sequence length="139" mass="14973">MLLTWGDGTCMVSSSLEGRLHSSGEEAYRAIPCGRVEGDGRGVVTQASAVLPGAGVEATIRTSGFSTGLNASRGPAKTAGQAPDPVPQRPRQPVGHTQQRHRRPQVRFEHLLAVRQGHRTGELGMRARPQFVIDWSQQP</sequence>
<dbReference type="Proteomes" id="UP001054854">
    <property type="component" value="Unassembled WGS sequence"/>
</dbReference>
<proteinExistence type="predicted"/>
<reference evidence="2" key="1">
    <citation type="submission" date="2024-05" db="EMBL/GenBank/DDBJ databases">
        <title>Whole genome shotgun sequence of Streptomyces hygroscopicus NBRC 113678.</title>
        <authorList>
            <person name="Komaki H."/>
            <person name="Tamura T."/>
        </authorList>
    </citation>
    <scope>NUCLEOTIDE SEQUENCE</scope>
    <source>
        <strain evidence="2">N11-34</strain>
    </source>
</reference>
<evidence type="ECO:0000256" key="1">
    <source>
        <dbReference type="SAM" id="MobiDB-lite"/>
    </source>
</evidence>
<dbReference type="EMBL" id="BNEK01000005">
    <property type="protein sequence ID" value="GHJ33585.1"/>
    <property type="molecule type" value="Genomic_DNA"/>
</dbReference>
<comment type="caution">
    <text evidence="2">The sequence shown here is derived from an EMBL/GenBank/DDBJ whole genome shotgun (WGS) entry which is preliminary data.</text>
</comment>
<evidence type="ECO:0000313" key="3">
    <source>
        <dbReference type="Proteomes" id="UP001054854"/>
    </source>
</evidence>
<protein>
    <submittedName>
        <fullName evidence="2">Uncharacterized protein</fullName>
    </submittedName>
</protein>
<accession>A0ABQ3UDA5</accession>